<proteinExistence type="predicted"/>
<dbReference type="Proteomes" id="UP001245370">
    <property type="component" value="Unassembled WGS sequence"/>
</dbReference>
<keyword evidence="5" id="KW-1185">Reference proteome</keyword>
<protein>
    <submittedName>
        <fullName evidence="2">Uncharacterized protein</fullName>
    </submittedName>
</protein>
<reference evidence="2" key="1">
    <citation type="submission" date="2022-12" db="EMBL/GenBank/DDBJ databases">
        <title>Reference genome sequencing for broad-spectrum identification of bacterial and archaeal isolates by mass spectrometry.</title>
        <authorList>
            <person name="Sekiguchi Y."/>
            <person name="Tourlousse D.M."/>
        </authorList>
    </citation>
    <scope>NUCLEOTIDE SEQUENCE</scope>
    <source>
        <strain evidence="2">301</strain>
    </source>
</reference>
<gene>
    <name evidence="3" type="ORF">GGQ86_000389</name>
    <name evidence="2" type="ORF">XFLAVUS301_52980</name>
</gene>
<comment type="caution">
    <text evidence="2">The sequence shown here is derived from an EMBL/GenBank/DDBJ whole genome shotgun (WGS) entry which is preliminary data.</text>
</comment>
<dbReference type="RefSeq" id="WP_281810110.1">
    <property type="nucleotide sequence ID" value="NZ_BSDO01000022.1"/>
</dbReference>
<dbReference type="GeneID" id="95766070"/>
<reference evidence="3 5" key="2">
    <citation type="submission" date="2023-07" db="EMBL/GenBank/DDBJ databases">
        <title>Genomic Encyclopedia of Type Strains, Phase IV (KMG-IV): sequencing the most valuable type-strain genomes for metagenomic binning, comparative biology and taxonomic classification.</title>
        <authorList>
            <person name="Goeker M."/>
        </authorList>
    </citation>
    <scope>NUCLEOTIDE SEQUENCE [LARGE SCALE GENOMIC DNA]</scope>
    <source>
        <strain evidence="3 5">DSM 338</strain>
    </source>
</reference>
<evidence type="ECO:0000313" key="2">
    <source>
        <dbReference type="EMBL" id="GLI25624.1"/>
    </source>
</evidence>
<evidence type="ECO:0000313" key="5">
    <source>
        <dbReference type="Proteomes" id="UP001245370"/>
    </source>
</evidence>
<accession>A0A9W6CRR0</accession>
<evidence type="ECO:0000313" key="3">
    <source>
        <dbReference type="EMBL" id="MDR6331942.1"/>
    </source>
</evidence>
<name>A0A9W6CRR0_XANFL</name>
<dbReference type="Proteomes" id="UP001144397">
    <property type="component" value="Unassembled WGS sequence"/>
</dbReference>
<sequence length="140" mass="14290">MSAGEPQAETLEVIGSVQEYGRLDGTLRIAVATDGSSASLVRAAENSTQGEIVAGPFTMAQVRRRAENVLAGHPRAGTDAATLPMLALFACSQFLFAEKQFREQTGVTSPGAAGGVVTDGAAPPPTDLAAGQPSLFGRSS</sequence>
<evidence type="ECO:0000313" key="4">
    <source>
        <dbReference type="Proteomes" id="UP001144397"/>
    </source>
</evidence>
<feature type="region of interest" description="Disordered" evidence="1">
    <location>
        <begin position="106"/>
        <end position="140"/>
    </location>
</feature>
<dbReference type="EMBL" id="JAVDPY010000001">
    <property type="protein sequence ID" value="MDR6331942.1"/>
    <property type="molecule type" value="Genomic_DNA"/>
</dbReference>
<dbReference type="AlphaFoldDB" id="A0A9W6CRR0"/>
<evidence type="ECO:0000256" key="1">
    <source>
        <dbReference type="SAM" id="MobiDB-lite"/>
    </source>
</evidence>
<dbReference type="EMBL" id="BSDO01000022">
    <property type="protein sequence ID" value="GLI25624.1"/>
    <property type="molecule type" value="Genomic_DNA"/>
</dbReference>
<organism evidence="2 4">
    <name type="scientific">Xanthobacter flavus</name>
    <dbReference type="NCBI Taxonomy" id="281"/>
    <lineage>
        <taxon>Bacteria</taxon>
        <taxon>Pseudomonadati</taxon>
        <taxon>Pseudomonadota</taxon>
        <taxon>Alphaproteobacteria</taxon>
        <taxon>Hyphomicrobiales</taxon>
        <taxon>Xanthobacteraceae</taxon>
        <taxon>Xanthobacter</taxon>
    </lineage>
</organism>